<accession>A0A397IRD9</accession>
<feature type="transmembrane region" description="Helical" evidence="1">
    <location>
        <begin position="6"/>
        <end position="27"/>
    </location>
</feature>
<evidence type="ECO:0008006" key="4">
    <source>
        <dbReference type="Google" id="ProtNLM"/>
    </source>
</evidence>
<protein>
    <recommendedName>
        <fullName evidence="4">BACK domain-containing protein</fullName>
    </recommendedName>
</protein>
<keyword evidence="1" id="KW-0812">Transmembrane</keyword>
<evidence type="ECO:0000313" key="3">
    <source>
        <dbReference type="Proteomes" id="UP000266861"/>
    </source>
</evidence>
<gene>
    <name evidence="2" type="ORF">Glove_216g179</name>
</gene>
<reference evidence="2 3" key="1">
    <citation type="submission" date="2018-08" db="EMBL/GenBank/DDBJ databases">
        <title>Genome and evolution of the arbuscular mycorrhizal fungus Diversispora epigaea (formerly Glomus versiforme) and its bacterial endosymbionts.</title>
        <authorList>
            <person name="Sun X."/>
            <person name="Fei Z."/>
            <person name="Harrison M."/>
        </authorList>
    </citation>
    <scope>NUCLEOTIDE SEQUENCE [LARGE SCALE GENOMIC DNA]</scope>
    <source>
        <strain evidence="2 3">IT104</strain>
    </source>
</reference>
<name>A0A397IRD9_9GLOM</name>
<dbReference type="EMBL" id="PQFF01000201">
    <property type="protein sequence ID" value="RHZ75280.1"/>
    <property type="molecule type" value="Genomic_DNA"/>
</dbReference>
<keyword evidence="1" id="KW-0472">Membrane</keyword>
<organism evidence="2 3">
    <name type="scientific">Diversispora epigaea</name>
    <dbReference type="NCBI Taxonomy" id="1348612"/>
    <lineage>
        <taxon>Eukaryota</taxon>
        <taxon>Fungi</taxon>
        <taxon>Fungi incertae sedis</taxon>
        <taxon>Mucoromycota</taxon>
        <taxon>Glomeromycotina</taxon>
        <taxon>Glomeromycetes</taxon>
        <taxon>Diversisporales</taxon>
        <taxon>Diversisporaceae</taxon>
        <taxon>Diversispora</taxon>
    </lineage>
</organism>
<proteinExistence type="predicted"/>
<comment type="caution">
    <text evidence="2">The sequence shown here is derived from an EMBL/GenBank/DDBJ whole genome shotgun (WGS) entry which is preliminary data.</text>
</comment>
<dbReference type="Proteomes" id="UP000266861">
    <property type="component" value="Unassembled WGS sequence"/>
</dbReference>
<dbReference type="AlphaFoldDB" id="A0A397IRD9"/>
<dbReference type="OrthoDB" id="2434560at2759"/>
<sequence>MIGNQYYQNLLISQLTLMILVYPNLIFDAKDFTSLKETSLVSLLKREAKTWEYAIKWGIAQNPTLPTNLEELIKEIFRYFHISNAVLILGIK</sequence>
<keyword evidence="3" id="KW-1185">Reference proteome</keyword>
<keyword evidence="1" id="KW-1133">Transmembrane helix</keyword>
<evidence type="ECO:0000313" key="2">
    <source>
        <dbReference type="EMBL" id="RHZ75280.1"/>
    </source>
</evidence>
<evidence type="ECO:0000256" key="1">
    <source>
        <dbReference type="SAM" id="Phobius"/>
    </source>
</evidence>